<organism evidence="2 3">
    <name type="scientific">Oceanisphaera pacifica</name>
    <dbReference type="NCBI Taxonomy" id="2818389"/>
    <lineage>
        <taxon>Bacteria</taxon>
        <taxon>Pseudomonadati</taxon>
        <taxon>Pseudomonadota</taxon>
        <taxon>Gammaproteobacteria</taxon>
        <taxon>Aeromonadales</taxon>
        <taxon>Aeromonadaceae</taxon>
        <taxon>Oceanisphaera</taxon>
    </lineage>
</organism>
<dbReference type="EMBL" id="JAGDFX010000007">
    <property type="protein sequence ID" value="MBO1519532.1"/>
    <property type="molecule type" value="Genomic_DNA"/>
</dbReference>
<comment type="caution">
    <text evidence="2">The sequence shown here is derived from an EMBL/GenBank/DDBJ whole genome shotgun (WGS) entry which is preliminary data.</text>
</comment>
<dbReference type="PANTHER" id="PTHR40114">
    <property type="entry name" value="SLR0698 PROTEIN"/>
    <property type="match status" value="1"/>
</dbReference>
<protein>
    <recommendedName>
        <fullName evidence="1">CYTH domain-containing protein</fullName>
    </recommendedName>
</protein>
<gene>
    <name evidence="2" type="ORF">J3U76_07825</name>
</gene>
<dbReference type="PANTHER" id="PTHR40114:SF1">
    <property type="entry name" value="SLR0698 PROTEIN"/>
    <property type="match status" value="1"/>
</dbReference>
<dbReference type="SUPFAM" id="SSF55154">
    <property type="entry name" value="CYTH-like phosphatases"/>
    <property type="match status" value="1"/>
</dbReference>
<accession>A0ABS3NG35</accession>
<dbReference type="PROSITE" id="PS51707">
    <property type="entry name" value="CYTH"/>
    <property type="match status" value="1"/>
</dbReference>
<dbReference type="SMART" id="SM01118">
    <property type="entry name" value="CYTH"/>
    <property type="match status" value="1"/>
</dbReference>
<evidence type="ECO:0000313" key="3">
    <source>
        <dbReference type="Proteomes" id="UP000664882"/>
    </source>
</evidence>
<dbReference type="InterPro" id="IPR033469">
    <property type="entry name" value="CYTH-like_dom_sf"/>
</dbReference>
<dbReference type="RefSeq" id="WP_208005405.1">
    <property type="nucleotide sequence ID" value="NZ_JAGDFX010000007.1"/>
</dbReference>
<sequence length="226" mass="25865">MINKEIERKFLVSQVPESDLVDGVLFRQGYIVTNNKVLVQVSVSDNQGYFTIESGKKDRGGQYFSYPIPVDQAYLMIEQLTDSDDKEHGYLHTADDISIRIRVADDQAFLTIKGPRIGLSCLEVEFAIPMIDGVSILDSVADAKQIHKMRYTKMFNGFAFELDVFDLNNKGLILVEVELEDENIEVDTYPEGWVMKEVSDKKYSNSYLALHPYFKWEEKPKCLIVS</sequence>
<dbReference type="InterPro" id="IPR023577">
    <property type="entry name" value="CYTH_domain"/>
</dbReference>
<keyword evidence="3" id="KW-1185">Reference proteome</keyword>
<evidence type="ECO:0000259" key="1">
    <source>
        <dbReference type="PROSITE" id="PS51707"/>
    </source>
</evidence>
<name>A0ABS3NG35_9GAMM</name>
<dbReference type="InterPro" id="IPR012042">
    <property type="entry name" value="NeuTTM/CthTTM-like"/>
</dbReference>
<feature type="domain" description="CYTH" evidence="1">
    <location>
        <begin position="61"/>
        <end position="213"/>
    </location>
</feature>
<dbReference type="Gene3D" id="2.40.320.10">
    <property type="entry name" value="Hypothetical Protein Pfu-838710-001"/>
    <property type="match status" value="2"/>
</dbReference>
<reference evidence="2 3" key="1">
    <citation type="submission" date="2021-03" db="EMBL/GenBank/DDBJ databases">
        <title>Oceanisphaera sp. nov., isolated from the intestine.</title>
        <authorList>
            <person name="Zhao L.-H."/>
            <person name="Shi L.-F."/>
        </authorList>
    </citation>
    <scope>NUCLEOTIDE SEQUENCE [LARGE SCALE GENOMIC DNA]</scope>
    <source>
        <strain evidence="2 3">DM8</strain>
    </source>
</reference>
<proteinExistence type="predicted"/>
<evidence type="ECO:0000313" key="2">
    <source>
        <dbReference type="EMBL" id="MBO1519532.1"/>
    </source>
</evidence>
<dbReference type="Proteomes" id="UP000664882">
    <property type="component" value="Unassembled WGS sequence"/>
</dbReference>